<dbReference type="RefSeq" id="WP_221929326.1">
    <property type="nucleotide sequence ID" value="NZ_FXTB01000001.1"/>
</dbReference>
<dbReference type="InterPro" id="IPR038153">
    <property type="entry name" value="EvaA-like_sf"/>
</dbReference>
<dbReference type="AlphaFoldDB" id="A0A521AL60"/>
<reference evidence="2 3" key="1">
    <citation type="submission" date="2017-05" db="EMBL/GenBank/DDBJ databases">
        <authorList>
            <person name="Varghese N."/>
            <person name="Submissions S."/>
        </authorList>
    </citation>
    <scope>NUCLEOTIDE SEQUENCE [LARGE SCALE GENOMIC DNA]</scope>
    <source>
        <strain evidence="2 3">DSM 27040</strain>
    </source>
</reference>
<organism evidence="2 3">
    <name type="scientific">Saccharicrinis carchari</name>
    <dbReference type="NCBI Taxonomy" id="1168039"/>
    <lineage>
        <taxon>Bacteria</taxon>
        <taxon>Pseudomonadati</taxon>
        <taxon>Bacteroidota</taxon>
        <taxon>Bacteroidia</taxon>
        <taxon>Marinilabiliales</taxon>
        <taxon>Marinilabiliaceae</taxon>
        <taxon>Saccharicrinis</taxon>
    </lineage>
</organism>
<proteinExistence type="predicted"/>
<dbReference type="EMBL" id="FXTB01000001">
    <property type="protein sequence ID" value="SMO35535.1"/>
    <property type="molecule type" value="Genomic_DNA"/>
</dbReference>
<feature type="domain" description="dTDP-4-dehydro-6-deoxy-alpha-D-glucopyranose 2,3-dehydratase" evidence="1">
    <location>
        <begin position="272"/>
        <end position="471"/>
    </location>
</feature>
<evidence type="ECO:0000313" key="3">
    <source>
        <dbReference type="Proteomes" id="UP000319040"/>
    </source>
</evidence>
<sequence length="475" mass="54701">MNLSTADLMFIKSSFTKEGIFYNLEEIKQWLRDQNQKVEVKVAKTTFDALDKWGYDKVERNIRHASGKFFSIDGINIRTNWGTINQWDQPIINQPEIGYLGMICKEFNGVLYFLLQAKIEPGNINHVQLSPTLQATRSNYSQVHGGKKPVYLEYFQHAAPDQILLDQLQSEQGARFLRKRNRNIIIKIEEDITVHDNFIWLTLAQVKLLMQCDNLVNMDTRTVIAGIPYGDYREEVIELINFIGYSDQNDEIKNALLKSALIKNNSLHSIGEIITFLTHIKSNYDLEVSKKDLKQLDSWIFTDHEIAHVDNKFFKIIAVNVNISSREVVNWSQPMVQPAQEGLCAFICKEINGVLHFAVQAKLECGNRDIIEFAPTVQCLTGNYKETKKGTLPFLDYVLNAQAHQIVFDALQSEEGGRFYHEQNRNMLIIAGDEIPDILPDNYIWMTMNQLYTFLKFNNYLNIQARSLIAGISFV</sequence>
<evidence type="ECO:0000259" key="1">
    <source>
        <dbReference type="Pfam" id="PF03559"/>
    </source>
</evidence>
<dbReference type="Pfam" id="PF03559">
    <property type="entry name" value="Hexose_dehydrat"/>
    <property type="match status" value="2"/>
</dbReference>
<accession>A0A521AL60</accession>
<dbReference type="Gene3D" id="3.90.79.40">
    <property type="entry name" value="EvaA sugar 2,3-dehydratase subunit"/>
    <property type="match status" value="2"/>
</dbReference>
<dbReference type="GO" id="GO:0016829">
    <property type="term" value="F:lyase activity"/>
    <property type="evidence" value="ECO:0007669"/>
    <property type="project" value="InterPro"/>
</dbReference>
<name>A0A521AL60_SACCC</name>
<dbReference type="InterPro" id="IPR005212">
    <property type="entry name" value="EvaA-like"/>
</dbReference>
<gene>
    <name evidence="2" type="ORF">SAMN06265379_101227</name>
</gene>
<evidence type="ECO:0000313" key="2">
    <source>
        <dbReference type="EMBL" id="SMO35535.1"/>
    </source>
</evidence>
<feature type="domain" description="dTDP-4-dehydro-6-deoxy-alpha-D-glucopyranose 2,3-dehydratase" evidence="1">
    <location>
        <begin position="25"/>
        <end position="226"/>
    </location>
</feature>
<dbReference type="Proteomes" id="UP000319040">
    <property type="component" value="Unassembled WGS sequence"/>
</dbReference>
<keyword evidence="3" id="KW-1185">Reference proteome</keyword>
<protein>
    <submittedName>
        <fullName evidence="2">Oxidase EvaA</fullName>
    </submittedName>
</protein>